<protein>
    <submittedName>
        <fullName evidence="4">Type III-B CRISPR module RAMP protein Cmr6</fullName>
    </submittedName>
</protein>
<gene>
    <name evidence="4" type="primary">cmr6</name>
    <name evidence="4" type="ORF">FH039_08670</name>
</gene>
<feature type="compositionally biased region" description="Basic residues" evidence="2">
    <location>
        <begin position="15"/>
        <end position="28"/>
    </location>
</feature>
<dbReference type="RefSeq" id="WP_139680992.1">
    <property type="nucleotide sequence ID" value="NZ_CP040846.1"/>
</dbReference>
<dbReference type="AlphaFoldDB" id="A0A4Y5SLK6"/>
<evidence type="ECO:0000256" key="1">
    <source>
        <dbReference type="ARBA" id="ARBA00023118"/>
    </source>
</evidence>
<name>A0A4Y5SLK6_9EURY</name>
<dbReference type="EMBL" id="CP040846">
    <property type="protein sequence ID" value="QDA31655.1"/>
    <property type="molecule type" value="Genomic_DNA"/>
</dbReference>
<organism evidence="4 5">
    <name type="scientific">Thermococcus indicus</name>
    <dbReference type="NCBI Taxonomy" id="2586643"/>
    <lineage>
        <taxon>Archaea</taxon>
        <taxon>Methanobacteriati</taxon>
        <taxon>Methanobacteriota</taxon>
        <taxon>Thermococci</taxon>
        <taxon>Thermococcales</taxon>
        <taxon>Thermococcaceae</taxon>
        <taxon>Thermococcus</taxon>
    </lineage>
</organism>
<evidence type="ECO:0000256" key="2">
    <source>
        <dbReference type="SAM" id="MobiDB-lite"/>
    </source>
</evidence>
<evidence type="ECO:0000313" key="4">
    <source>
        <dbReference type="EMBL" id="QDA31655.1"/>
    </source>
</evidence>
<dbReference type="InterPro" id="IPR005537">
    <property type="entry name" value="RAMP_III_fam"/>
</dbReference>
<dbReference type="GO" id="GO:0051607">
    <property type="term" value="P:defense response to virus"/>
    <property type="evidence" value="ECO:0007669"/>
    <property type="project" value="UniProtKB-KW"/>
</dbReference>
<evidence type="ECO:0000313" key="5">
    <source>
        <dbReference type="Proteomes" id="UP000306007"/>
    </source>
</evidence>
<dbReference type="PANTHER" id="PTHR39965">
    <property type="entry name" value="CRISPR SYSTEM CMR SUBUNIT CMR6"/>
    <property type="match status" value="1"/>
</dbReference>
<dbReference type="Pfam" id="PF03787">
    <property type="entry name" value="RAMPs"/>
    <property type="match status" value="1"/>
</dbReference>
<accession>A0A4Y5SLK6</accession>
<dbReference type="KEGG" id="tic:FH039_08670"/>
<proteinExistence type="predicted"/>
<dbReference type="OrthoDB" id="86328at2157"/>
<evidence type="ECO:0000259" key="3">
    <source>
        <dbReference type="Pfam" id="PF03787"/>
    </source>
</evidence>
<dbReference type="Proteomes" id="UP000306007">
    <property type="component" value="Chromosome"/>
</dbReference>
<dbReference type="PANTHER" id="PTHR39965:SF1">
    <property type="entry name" value="CRISPR SYSTEM CMR SUBUNIT CMR6"/>
    <property type="match status" value="1"/>
</dbReference>
<feature type="domain" description="CRISPR type III-associated protein" evidence="3">
    <location>
        <begin position="141"/>
        <end position="357"/>
    </location>
</feature>
<sequence length="359" mass="40215">MRRNFKDSAWGNRRPDRKSRGFHRKVRRKGESRNRNACYYLPRDTLSALEISNPSEKFLNTKDVKNLSLLLDKFAPYSKEKGLVNDCHSENPKASGNVLKTLLGEIKVPGEAVSLYKDYFRLYEMFVNSIGAEKEILASRTRLVVGLGDESVYETSIRLLRNYGVPYIPGSALKGITRAWATEMMAELLDGAGGFSGDFYERAGQVQKFLSEGKAGKFPENSEVTPSGEIEEFVNTVGVGNSPRRIAEKLVELFGTTKNRGKAIFLDALPVPPGRGDWHLFEWDIMNPHYGPYYQRGEPPGDWHSPVPVIFLTVKAKTPFLFGVAGEMKETAWELLKLAIENHGVGAKTTLGYGRFNVP</sequence>
<keyword evidence="1" id="KW-0051">Antiviral defense</keyword>
<dbReference type="GeneID" id="40475252"/>
<reference evidence="4 5" key="1">
    <citation type="submission" date="2019-06" db="EMBL/GenBank/DDBJ databases">
        <title>Thermococcus indicus sp. nov., a Fe(III)-reducing hyperthermophilic archaeon isolated from the Onnuri vent field of the Central Indian Ocean ridge.</title>
        <authorList>
            <person name="Lim J.K."/>
            <person name="Kim Y.J."/>
            <person name="Kwon K.K."/>
        </authorList>
    </citation>
    <scope>NUCLEOTIDE SEQUENCE [LARGE SCALE GENOMIC DNA]</scope>
    <source>
        <strain evidence="4 5">IOH1</strain>
    </source>
</reference>
<dbReference type="NCBIfam" id="TIGR01898">
    <property type="entry name" value="cas_TM1791_cmr6"/>
    <property type="match status" value="1"/>
</dbReference>
<feature type="region of interest" description="Disordered" evidence="2">
    <location>
        <begin position="1"/>
        <end position="30"/>
    </location>
</feature>
<dbReference type="InterPro" id="IPR010172">
    <property type="entry name" value="CRISPR-assoc_prot_TM1791"/>
</dbReference>
<keyword evidence="5" id="KW-1185">Reference proteome</keyword>